<name>A0A2S2BRV8_9NOCA</name>
<dbReference type="PANTHER" id="PTHR48098">
    <property type="entry name" value="ENTEROCHELIN ESTERASE-RELATED"/>
    <property type="match status" value="1"/>
</dbReference>
<organism evidence="1 2">
    <name type="scientific">Rhodococcus oxybenzonivorans</name>
    <dbReference type="NCBI Taxonomy" id="1990687"/>
    <lineage>
        <taxon>Bacteria</taxon>
        <taxon>Bacillati</taxon>
        <taxon>Actinomycetota</taxon>
        <taxon>Actinomycetes</taxon>
        <taxon>Mycobacteriales</taxon>
        <taxon>Nocardiaceae</taxon>
        <taxon>Rhodococcus</taxon>
    </lineage>
</organism>
<dbReference type="AlphaFoldDB" id="A0A2S2BRV8"/>
<dbReference type="EMBL" id="CP021354">
    <property type="protein sequence ID" value="AWK71298.1"/>
    <property type="molecule type" value="Genomic_DNA"/>
</dbReference>
<gene>
    <name evidence="1" type="ORF">CBI38_06615</name>
</gene>
<dbReference type="RefSeq" id="WP_109327445.1">
    <property type="nucleotide sequence ID" value="NZ_CP021354.1"/>
</dbReference>
<dbReference type="KEGG" id="roz:CBI38_06615"/>
<dbReference type="OrthoDB" id="4510758at2"/>
<evidence type="ECO:0000313" key="2">
    <source>
        <dbReference type="Proteomes" id="UP000245711"/>
    </source>
</evidence>
<dbReference type="Proteomes" id="UP000245711">
    <property type="component" value="Chromosome"/>
</dbReference>
<evidence type="ECO:0000313" key="1">
    <source>
        <dbReference type="EMBL" id="AWK71298.1"/>
    </source>
</evidence>
<reference evidence="1 2" key="1">
    <citation type="submission" date="2017-05" db="EMBL/GenBank/DDBJ databases">
        <title>Isolation of Rhodococcus sp. S2-17 biodegrading of BP-3.</title>
        <authorList>
            <person name="Lee Y."/>
            <person name="Kim K.H."/>
            <person name="Chun B.H."/>
            <person name="Jung H.S."/>
            <person name="Jeon C.O."/>
        </authorList>
    </citation>
    <scope>NUCLEOTIDE SEQUENCE [LARGE SCALE GENOMIC DNA]</scope>
    <source>
        <strain evidence="1 2">S2-17</strain>
    </source>
</reference>
<dbReference type="InterPro" id="IPR029058">
    <property type="entry name" value="AB_hydrolase_fold"/>
</dbReference>
<protein>
    <submittedName>
        <fullName evidence="1">Esterase</fullName>
    </submittedName>
</protein>
<dbReference type="Pfam" id="PF00756">
    <property type="entry name" value="Esterase"/>
    <property type="match status" value="1"/>
</dbReference>
<dbReference type="InterPro" id="IPR000801">
    <property type="entry name" value="Esterase-like"/>
</dbReference>
<dbReference type="GO" id="GO:0016747">
    <property type="term" value="F:acyltransferase activity, transferring groups other than amino-acyl groups"/>
    <property type="evidence" value="ECO:0007669"/>
    <property type="project" value="TreeGrafter"/>
</dbReference>
<dbReference type="PANTHER" id="PTHR48098:SF1">
    <property type="entry name" value="DIACYLGLYCEROL ACYLTRANSFERASE_MYCOLYLTRANSFERASE AG85A"/>
    <property type="match status" value="1"/>
</dbReference>
<dbReference type="SUPFAM" id="SSF53474">
    <property type="entry name" value="alpha/beta-Hydrolases"/>
    <property type="match status" value="1"/>
</dbReference>
<proteinExistence type="predicted"/>
<accession>A0A2S2BRV8</accession>
<dbReference type="Gene3D" id="3.40.50.1820">
    <property type="entry name" value="alpha/beta hydrolase"/>
    <property type="match status" value="1"/>
</dbReference>
<dbReference type="InterPro" id="IPR050583">
    <property type="entry name" value="Mycobacterial_A85_antigen"/>
</dbReference>
<keyword evidence="2" id="KW-1185">Reference proteome</keyword>
<sequence length="354" mass="37604">MSAIGHRRAHPIIGRCRALLIVAVVASSSLFGQVAVASADEWRTLPTDTPASADGSVLDRIEEIDGRQLNMYVYSAAMEKVILLEVIRPADASVPRPTLYLLNGAGGGQDSATWKAKTDVVSFFADKNVNVVTPVGGAFSYYTDWQKPDPTLGLNKWTTFLTEELPPIVDATLGTTGENAIAGLSMSGTSVLSLAQSAPSLYRAVGSYSGCAETSTQPGRDYVTFVVSARGGDVENMWGPPGDPDWVANDPVVNAEKLRGIDLYISNGTGLPGHHDTLNGPDVNGDVGVLANQVIVGGIIEAGTNQCTYRLADRLNSLGIPATFDFHPTGTHSWGYWQDDLHNSWPMIASSLGI</sequence>